<gene>
    <name evidence="2" type="ORF">BJ212DRAFT_1592555</name>
</gene>
<comment type="caution">
    <text evidence="2">The sequence shown here is derived from an EMBL/GenBank/DDBJ whole genome shotgun (WGS) entry which is preliminary data.</text>
</comment>
<sequence length="129" mass="14811">MVYDFSSFMVDNVINCLDTGTWFLVKIILCRDYSLKYEYIDQRLVGQIGTKWECLFPALGTSKGLFFWEILFFGGGEWALLIYILCGNIIILAGVSVEPYDIIMTSYPVAKVNKPKARQYLNLLASQYH</sequence>
<dbReference type="GeneID" id="64636545"/>
<name>A0A9P7AT26_9AGAM</name>
<keyword evidence="1" id="KW-1133">Transmembrane helix</keyword>
<organism evidence="2 3">
    <name type="scientific">Suillus subaureus</name>
    <dbReference type="NCBI Taxonomy" id="48587"/>
    <lineage>
        <taxon>Eukaryota</taxon>
        <taxon>Fungi</taxon>
        <taxon>Dikarya</taxon>
        <taxon>Basidiomycota</taxon>
        <taxon>Agaricomycotina</taxon>
        <taxon>Agaricomycetes</taxon>
        <taxon>Agaricomycetidae</taxon>
        <taxon>Boletales</taxon>
        <taxon>Suillineae</taxon>
        <taxon>Suillaceae</taxon>
        <taxon>Suillus</taxon>
    </lineage>
</organism>
<protein>
    <submittedName>
        <fullName evidence="2">Uncharacterized protein</fullName>
    </submittedName>
</protein>
<evidence type="ECO:0000313" key="3">
    <source>
        <dbReference type="Proteomes" id="UP000807769"/>
    </source>
</evidence>
<evidence type="ECO:0000313" key="2">
    <source>
        <dbReference type="EMBL" id="KAG1794512.1"/>
    </source>
</evidence>
<dbReference type="Proteomes" id="UP000807769">
    <property type="component" value="Unassembled WGS sequence"/>
</dbReference>
<proteinExistence type="predicted"/>
<keyword evidence="1" id="KW-0812">Transmembrane</keyword>
<keyword evidence="1" id="KW-0472">Membrane</keyword>
<reference evidence="2" key="1">
    <citation type="journal article" date="2020" name="New Phytol.">
        <title>Comparative genomics reveals dynamic genome evolution in host specialist ectomycorrhizal fungi.</title>
        <authorList>
            <person name="Lofgren L.A."/>
            <person name="Nguyen N.H."/>
            <person name="Vilgalys R."/>
            <person name="Ruytinx J."/>
            <person name="Liao H.L."/>
            <person name="Branco S."/>
            <person name="Kuo A."/>
            <person name="LaButti K."/>
            <person name="Lipzen A."/>
            <person name="Andreopoulos W."/>
            <person name="Pangilinan J."/>
            <person name="Riley R."/>
            <person name="Hundley H."/>
            <person name="Na H."/>
            <person name="Barry K."/>
            <person name="Grigoriev I.V."/>
            <person name="Stajich J.E."/>
            <person name="Kennedy P.G."/>
        </authorList>
    </citation>
    <scope>NUCLEOTIDE SEQUENCE</scope>
    <source>
        <strain evidence="2">MN1</strain>
    </source>
</reference>
<accession>A0A9P7AT26</accession>
<feature type="transmembrane region" description="Helical" evidence="1">
    <location>
        <begin position="78"/>
        <end position="97"/>
    </location>
</feature>
<keyword evidence="3" id="KW-1185">Reference proteome</keyword>
<dbReference type="AlphaFoldDB" id="A0A9P7AT26"/>
<dbReference type="EMBL" id="JABBWG010000375">
    <property type="protein sequence ID" value="KAG1794512.1"/>
    <property type="molecule type" value="Genomic_DNA"/>
</dbReference>
<dbReference type="RefSeq" id="XP_041185137.1">
    <property type="nucleotide sequence ID" value="XM_041342529.1"/>
</dbReference>
<evidence type="ECO:0000256" key="1">
    <source>
        <dbReference type="SAM" id="Phobius"/>
    </source>
</evidence>